<evidence type="ECO:0000256" key="7">
    <source>
        <dbReference type="ARBA" id="ARBA00047942"/>
    </source>
</evidence>
<feature type="domain" description="N6 adenine-specific DNA methyltransferase N-terminal" evidence="9">
    <location>
        <begin position="6"/>
        <end position="123"/>
    </location>
</feature>
<keyword evidence="11" id="KW-1185">Reference proteome</keyword>
<evidence type="ECO:0000256" key="3">
    <source>
        <dbReference type="ARBA" id="ARBA00022603"/>
    </source>
</evidence>
<organism evidence="10 11">
    <name type="scientific">Gemmata algarum</name>
    <dbReference type="NCBI Taxonomy" id="2975278"/>
    <lineage>
        <taxon>Bacteria</taxon>
        <taxon>Pseudomonadati</taxon>
        <taxon>Planctomycetota</taxon>
        <taxon>Planctomycetia</taxon>
        <taxon>Gemmatales</taxon>
        <taxon>Gemmataceae</taxon>
        <taxon>Gemmata</taxon>
    </lineage>
</organism>
<name>A0ABU5F7H7_9BACT</name>
<evidence type="ECO:0000256" key="5">
    <source>
        <dbReference type="ARBA" id="ARBA00022691"/>
    </source>
</evidence>
<comment type="caution">
    <text evidence="10">The sequence shown here is derived from an EMBL/GenBank/DDBJ whole genome shotgun (WGS) entry which is preliminary data.</text>
</comment>
<reference evidence="11" key="1">
    <citation type="journal article" date="2023" name="Mar. Drugs">
        <title>Gemmata algarum, a Novel Planctomycete Isolated from an Algal Mat, Displays Antimicrobial Activity.</title>
        <authorList>
            <person name="Kumar G."/>
            <person name="Kallscheuer N."/>
            <person name="Kashif M."/>
            <person name="Ahamad S."/>
            <person name="Jagadeeshwari U."/>
            <person name="Pannikurungottu S."/>
            <person name="Haufschild T."/>
            <person name="Kabuu M."/>
            <person name="Sasikala C."/>
            <person name="Jogler C."/>
            <person name="Ramana C."/>
        </authorList>
    </citation>
    <scope>NUCLEOTIDE SEQUENCE [LARGE SCALE GENOMIC DNA]</scope>
    <source>
        <strain evidence="11">JC673</strain>
    </source>
</reference>
<dbReference type="EC" id="2.1.1.72" evidence="2"/>
<feature type="domain" description="DNA methylase adenine-specific" evidence="8">
    <location>
        <begin position="134"/>
        <end position="477"/>
    </location>
</feature>
<dbReference type="InterPro" id="IPR038333">
    <property type="entry name" value="T1MK-like_N_sf"/>
</dbReference>
<evidence type="ECO:0000313" key="11">
    <source>
        <dbReference type="Proteomes" id="UP001272242"/>
    </source>
</evidence>
<dbReference type="InterPro" id="IPR029063">
    <property type="entry name" value="SAM-dependent_MTases_sf"/>
</dbReference>
<dbReference type="EMBL" id="JAXBLV010000221">
    <property type="protein sequence ID" value="MDY3562697.1"/>
    <property type="molecule type" value="Genomic_DNA"/>
</dbReference>
<dbReference type="Gene3D" id="1.20.1260.30">
    <property type="match status" value="1"/>
</dbReference>
<keyword evidence="6" id="KW-0680">Restriction system</keyword>
<dbReference type="PANTHER" id="PTHR42933">
    <property type="entry name" value="SLR6095 PROTEIN"/>
    <property type="match status" value="1"/>
</dbReference>
<proteinExistence type="inferred from homology"/>
<dbReference type="InterPro" id="IPR002052">
    <property type="entry name" value="DNA_methylase_N6_adenine_CS"/>
</dbReference>
<dbReference type="Gene3D" id="3.40.50.150">
    <property type="entry name" value="Vaccinia Virus protein VP39"/>
    <property type="match status" value="1"/>
</dbReference>
<dbReference type="PRINTS" id="PR00507">
    <property type="entry name" value="N12N6MTFRASE"/>
</dbReference>
<dbReference type="SUPFAM" id="SSF53335">
    <property type="entry name" value="S-adenosyl-L-methionine-dependent methyltransferases"/>
    <property type="match status" value="1"/>
</dbReference>
<comment type="similarity">
    <text evidence="1">Belongs to the N(4)/N(6)-methyltransferase family.</text>
</comment>
<accession>A0ABU5F7H7</accession>
<comment type="catalytic activity">
    <reaction evidence="7">
        <text>a 2'-deoxyadenosine in DNA + S-adenosyl-L-methionine = an N(6)-methyl-2'-deoxyadenosine in DNA + S-adenosyl-L-homocysteine + H(+)</text>
        <dbReference type="Rhea" id="RHEA:15197"/>
        <dbReference type="Rhea" id="RHEA-COMP:12418"/>
        <dbReference type="Rhea" id="RHEA-COMP:12419"/>
        <dbReference type="ChEBI" id="CHEBI:15378"/>
        <dbReference type="ChEBI" id="CHEBI:57856"/>
        <dbReference type="ChEBI" id="CHEBI:59789"/>
        <dbReference type="ChEBI" id="CHEBI:90615"/>
        <dbReference type="ChEBI" id="CHEBI:90616"/>
        <dbReference type="EC" id="2.1.1.72"/>
    </reaction>
</comment>
<dbReference type="RefSeq" id="WP_320688999.1">
    <property type="nucleotide sequence ID" value="NZ_JAXBLV010000221.1"/>
</dbReference>
<keyword evidence="5" id="KW-0949">S-adenosyl-L-methionine</keyword>
<keyword evidence="3" id="KW-0489">Methyltransferase</keyword>
<dbReference type="Pfam" id="PF02384">
    <property type="entry name" value="N6_Mtase"/>
    <property type="match status" value="1"/>
</dbReference>
<evidence type="ECO:0000256" key="4">
    <source>
        <dbReference type="ARBA" id="ARBA00022679"/>
    </source>
</evidence>
<dbReference type="InterPro" id="IPR051537">
    <property type="entry name" value="DNA_Adenine_Mtase"/>
</dbReference>
<evidence type="ECO:0000256" key="6">
    <source>
        <dbReference type="ARBA" id="ARBA00022747"/>
    </source>
</evidence>
<evidence type="ECO:0000256" key="1">
    <source>
        <dbReference type="ARBA" id="ARBA00006594"/>
    </source>
</evidence>
<dbReference type="PROSITE" id="PS00092">
    <property type="entry name" value="N6_MTASE"/>
    <property type="match status" value="1"/>
</dbReference>
<gene>
    <name evidence="10" type="ORF">R5W23_004175</name>
</gene>
<evidence type="ECO:0000313" key="10">
    <source>
        <dbReference type="EMBL" id="MDY3562697.1"/>
    </source>
</evidence>
<dbReference type="InterPro" id="IPR003356">
    <property type="entry name" value="DNA_methylase_A-5"/>
</dbReference>
<evidence type="ECO:0000259" key="8">
    <source>
        <dbReference type="Pfam" id="PF02384"/>
    </source>
</evidence>
<dbReference type="Pfam" id="PF12161">
    <property type="entry name" value="HsdM_N"/>
    <property type="match status" value="1"/>
</dbReference>
<evidence type="ECO:0000256" key="2">
    <source>
        <dbReference type="ARBA" id="ARBA00011900"/>
    </source>
</evidence>
<sequence length="509" mass="57045">MITGALRSKVDRLWDEFWTGGISNPLSVIEQITYLIFLRRLDERETADARPHLRRAPGKPYYGLFGADEQNLRWQHFKNLGGEEMLRLVGREVFDHLKRVGGEYMKDAVLLIMRPSLLVSAVRMIDQLPLTGGDTKGDLYEYMLSKLNTAGVNGQFRTPRHVIRTIVDLALADVQGREALTWRVCDPACGTAGFLVSVMEHLMERYTSEAGRLVEGEGSEQQITHTGDLLEPAERQHLTTDALHGFDFDVTMLRIGAMNLALHGADPDRATIYYQDALSNSFPDRFPKLSEAAFDLVLANPPFKGSLDASDVHPSLTRVAKTRKTELLFVALMLRLLKLGGRCAIIVPDGVLFGSSNAHVSVRKALVEDNQLEAVVKLPAGVFKPYAGVSTAVLMFRKGGRTDHVWFYDVQADGYSLDDKRDPVPENDLPDVLARWKARNPKTDTDRTAKAFFVPKADIVAQDYDLSLNRYKEVVHEEVKYDPPKVILEKLKALEAEIAKDLKELEGML</sequence>
<protein>
    <recommendedName>
        <fullName evidence="2">site-specific DNA-methyltransferase (adenine-specific)</fullName>
        <ecNumber evidence="2">2.1.1.72</ecNumber>
    </recommendedName>
</protein>
<dbReference type="PANTHER" id="PTHR42933:SF3">
    <property type="entry name" value="TYPE I RESTRICTION ENZYME MJAVIII METHYLASE SUBUNIT"/>
    <property type="match status" value="1"/>
</dbReference>
<evidence type="ECO:0000259" key="9">
    <source>
        <dbReference type="Pfam" id="PF12161"/>
    </source>
</evidence>
<keyword evidence="4" id="KW-0808">Transferase</keyword>
<dbReference type="InterPro" id="IPR022749">
    <property type="entry name" value="D12N6_MeTrfase_N"/>
</dbReference>
<dbReference type="Proteomes" id="UP001272242">
    <property type="component" value="Unassembled WGS sequence"/>
</dbReference>